<dbReference type="AlphaFoldDB" id="A0A938XVF9"/>
<comment type="similarity">
    <text evidence="4">Belongs to the peptidase M29 family.</text>
</comment>
<dbReference type="GO" id="GO:0046872">
    <property type="term" value="F:metal ion binding"/>
    <property type="evidence" value="ECO:0007669"/>
    <property type="project" value="UniProtKB-KW"/>
</dbReference>
<evidence type="ECO:0000313" key="10">
    <source>
        <dbReference type="EMBL" id="MBM7588440.1"/>
    </source>
</evidence>
<reference evidence="10" key="1">
    <citation type="submission" date="2021-01" db="EMBL/GenBank/DDBJ databases">
        <title>Genomic Encyclopedia of Type Strains, Phase IV (KMG-IV): sequencing the most valuable type-strain genomes for metagenomic binning, comparative biology and taxonomic classification.</title>
        <authorList>
            <person name="Goeker M."/>
        </authorList>
    </citation>
    <scope>NUCLEOTIDE SEQUENCE</scope>
    <source>
        <strain evidence="10">DSM 25523</strain>
    </source>
</reference>
<dbReference type="RefSeq" id="WP_204516205.1">
    <property type="nucleotide sequence ID" value="NZ_BAABIN010000009.1"/>
</dbReference>
<dbReference type="GO" id="GO:0006508">
    <property type="term" value="P:proteolysis"/>
    <property type="evidence" value="ECO:0007669"/>
    <property type="project" value="UniProtKB-KW"/>
</dbReference>
<dbReference type="PRINTS" id="PR00919">
    <property type="entry name" value="THERMOPTASE"/>
</dbReference>
<keyword evidence="7" id="KW-0479">Metal-binding</keyword>
<evidence type="ECO:0000256" key="6">
    <source>
        <dbReference type="ARBA" id="ARBA00022670"/>
    </source>
</evidence>
<dbReference type="Proteomes" id="UP000717624">
    <property type="component" value="Unassembled WGS sequence"/>
</dbReference>
<dbReference type="InterPro" id="IPR035097">
    <property type="entry name" value="M29_N-terminal"/>
</dbReference>
<organism evidence="10 11">
    <name type="scientific">Brevibacillus fulvus</name>
    <dbReference type="NCBI Taxonomy" id="1125967"/>
    <lineage>
        <taxon>Bacteria</taxon>
        <taxon>Bacillati</taxon>
        <taxon>Bacillota</taxon>
        <taxon>Bacilli</taxon>
        <taxon>Bacillales</taxon>
        <taxon>Paenibacillaceae</taxon>
        <taxon>Brevibacillus</taxon>
    </lineage>
</organism>
<keyword evidence="9" id="KW-0482">Metalloprotease</keyword>
<dbReference type="Gene3D" id="3.40.1830.10">
    <property type="entry name" value="Thermophilic metalloprotease (M29)"/>
    <property type="match status" value="1"/>
</dbReference>
<dbReference type="InterPro" id="IPR000787">
    <property type="entry name" value="Peptidase_M29"/>
</dbReference>
<dbReference type="GO" id="GO:0008237">
    <property type="term" value="F:metallopeptidase activity"/>
    <property type="evidence" value="ECO:0007669"/>
    <property type="project" value="UniProtKB-KW"/>
</dbReference>
<evidence type="ECO:0000256" key="1">
    <source>
        <dbReference type="ARBA" id="ARBA00001941"/>
    </source>
</evidence>
<evidence type="ECO:0000256" key="9">
    <source>
        <dbReference type="ARBA" id="ARBA00023049"/>
    </source>
</evidence>
<comment type="cofactor">
    <cofactor evidence="1">
        <name>Co(2+)</name>
        <dbReference type="ChEBI" id="CHEBI:48828"/>
    </cofactor>
</comment>
<name>A0A938XVF9_9BACL</name>
<accession>A0A938XVF9</accession>
<dbReference type="GO" id="GO:0004177">
    <property type="term" value="F:aminopeptidase activity"/>
    <property type="evidence" value="ECO:0007669"/>
    <property type="project" value="UniProtKB-KW"/>
</dbReference>
<evidence type="ECO:0000256" key="8">
    <source>
        <dbReference type="ARBA" id="ARBA00022801"/>
    </source>
</evidence>
<keyword evidence="5 10" id="KW-0031">Aminopeptidase</keyword>
<comment type="cofactor">
    <cofactor evidence="2">
        <name>Mg(2+)</name>
        <dbReference type="ChEBI" id="CHEBI:18420"/>
    </cofactor>
</comment>
<evidence type="ECO:0000256" key="5">
    <source>
        <dbReference type="ARBA" id="ARBA00022438"/>
    </source>
</evidence>
<evidence type="ECO:0000256" key="4">
    <source>
        <dbReference type="ARBA" id="ARBA00008236"/>
    </source>
</evidence>
<evidence type="ECO:0000256" key="3">
    <source>
        <dbReference type="ARBA" id="ARBA00001947"/>
    </source>
</evidence>
<dbReference type="EMBL" id="JAFBEB010000001">
    <property type="protein sequence ID" value="MBM7588440.1"/>
    <property type="molecule type" value="Genomic_DNA"/>
</dbReference>
<evidence type="ECO:0000256" key="7">
    <source>
        <dbReference type="ARBA" id="ARBA00022723"/>
    </source>
</evidence>
<comment type="caution">
    <text evidence="10">The sequence shown here is derived from an EMBL/GenBank/DDBJ whole genome shotgun (WGS) entry which is preliminary data.</text>
</comment>
<sequence>MTAFETKLERYAELAVKIGVNIQPGQILFVTAPLGSADFVRRVARKAYQAGAKDVQIEWTDDELTRIKYELAPAETFQEYPWWKAKAREELAEQGAAFLSIISFNPNLLKGIDPERIATASKAAGTALYKFRSYTMADRVSWSIVAVPSPQWAALVFPELPAEQQIDAMWDAIFRATRIDQDDPIQAWMEHHAKLNQKVDYLNQKQYRKLHYKAPGTDLSIELPERHVWIGGGGYNSQGTLFMANIPTEEVYTAALKEGVNGVVRSTKPLSYHGNLIDNFSLRFEQGRIVEFQAETGYEVLKQLIETDEGSHYLGEVALVPHNSPISQSNLIFYNTLFDENASNHLAIGNAYPVNIEGGADLEQEELNKRGLNYSLTHVDFMIGSGEMDIDGETAEGNREAIFRKGQWAF</sequence>
<evidence type="ECO:0000313" key="11">
    <source>
        <dbReference type="Proteomes" id="UP000717624"/>
    </source>
</evidence>
<keyword evidence="11" id="KW-1185">Reference proteome</keyword>
<dbReference type="EC" id="3.4.11.-" evidence="10"/>
<comment type="cofactor">
    <cofactor evidence="3">
        <name>Zn(2+)</name>
        <dbReference type="ChEBI" id="CHEBI:29105"/>
    </cofactor>
</comment>
<gene>
    <name evidence="10" type="ORF">JOD01_000026</name>
</gene>
<keyword evidence="8 10" id="KW-0378">Hydrolase</keyword>
<keyword evidence="6" id="KW-0645">Protease</keyword>
<proteinExistence type="inferred from homology"/>
<evidence type="ECO:0000256" key="2">
    <source>
        <dbReference type="ARBA" id="ARBA00001946"/>
    </source>
</evidence>
<dbReference type="InterPro" id="IPR052170">
    <property type="entry name" value="M29_Exopeptidase"/>
</dbReference>
<dbReference type="PANTHER" id="PTHR34448:SF3">
    <property type="entry name" value="AMINOPEPTIDASE AMPS"/>
    <property type="match status" value="1"/>
</dbReference>
<dbReference type="Pfam" id="PF02073">
    <property type="entry name" value="Peptidase_M29"/>
    <property type="match status" value="1"/>
</dbReference>
<protein>
    <submittedName>
        <fullName evidence="10">Aminopeptidase</fullName>
        <ecNumber evidence="10">3.4.11.-</ecNumber>
    </submittedName>
</protein>
<dbReference type="PANTHER" id="PTHR34448">
    <property type="entry name" value="AMINOPEPTIDASE"/>
    <property type="match status" value="1"/>
</dbReference>
<dbReference type="SUPFAM" id="SSF144052">
    <property type="entry name" value="Thermophilic metalloprotease-like"/>
    <property type="match status" value="1"/>
</dbReference>